<protein>
    <recommendedName>
        <fullName evidence="4">Bacterial surface antigen (D15) domain-containing protein</fullName>
    </recommendedName>
</protein>
<evidence type="ECO:0000313" key="6">
    <source>
        <dbReference type="Proteomes" id="UP000065807"/>
    </source>
</evidence>
<evidence type="ECO:0000256" key="3">
    <source>
        <dbReference type="SAM" id="Phobius"/>
    </source>
</evidence>
<comment type="subcellular location">
    <subcellularLocation>
        <location evidence="1">Membrane</location>
    </subcellularLocation>
</comment>
<dbReference type="RefSeq" id="WP_158509663.1">
    <property type="nucleotide sequence ID" value="NZ_AP014924.1"/>
</dbReference>
<reference evidence="6" key="2">
    <citation type="journal article" date="2016" name="Int. J. Syst. Evol. Microbiol.">
        <title>Complete genome sequence and cell structure of Limnochorda pilosa, a Gram-negative spore-former within the phylum Firmicutes.</title>
        <authorList>
            <person name="Watanabe M."/>
            <person name="Kojima H."/>
            <person name="Fukui M."/>
        </authorList>
    </citation>
    <scope>NUCLEOTIDE SEQUENCE [LARGE SCALE GENOMIC DNA]</scope>
    <source>
        <strain evidence="6">HC45</strain>
    </source>
</reference>
<proteinExistence type="predicted"/>
<dbReference type="Proteomes" id="UP000065807">
    <property type="component" value="Chromosome"/>
</dbReference>
<dbReference type="GO" id="GO:0019867">
    <property type="term" value="C:outer membrane"/>
    <property type="evidence" value="ECO:0007669"/>
    <property type="project" value="InterPro"/>
</dbReference>
<evidence type="ECO:0000256" key="1">
    <source>
        <dbReference type="ARBA" id="ARBA00004370"/>
    </source>
</evidence>
<keyword evidence="6" id="KW-1185">Reference proteome</keyword>
<evidence type="ECO:0000256" key="2">
    <source>
        <dbReference type="ARBA" id="ARBA00023136"/>
    </source>
</evidence>
<feature type="transmembrane region" description="Helical" evidence="3">
    <location>
        <begin position="21"/>
        <end position="41"/>
    </location>
</feature>
<dbReference type="Gene3D" id="2.40.160.50">
    <property type="entry name" value="membrane protein fhac: a member of the omp85/tpsb transporter family"/>
    <property type="match status" value="1"/>
</dbReference>
<dbReference type="EMBL" id="AP014924">
    <property type="protein sequence ID" value="BAS28268.1"/>
    <property type="molecule type" value="Genomic_DNA"/>
</dbReference>
<evidence type="ECO:0000259" key="4">
    <source>
        <dbReference type="Pfam" id="PF01103"/>
    </source>
</evidence>
<dbReference type="AlphaFoldDB" id="A0A0K2SMB7"/>
<feature type="domain" description="Bacterial surface antigen (D15)" evidence="4">
    <location>
        <begin position="246"/>
        <end position="319"/>
    </location>
</feature>
<keyword evidence="3" id="KW-1133">Transmembrane helix</keyword>
<reference evidence="6" key="1">
    <citation type="submission" date="2015-07" db="EMBL/GenBank/DDBJ databases">
        <title>Complete genome sequence and phylogenetic analysis of Limnochorda pilosa.</title>
        <authorList>
            <person name="Watanabe M."/>
            <person name="Kojima H."/>
            <person name="Fukui M."/>
        </authorList>
    </citation>
    <scope>NUCLEOTIDE SEQUENCE [LARGE SCALE GENOMIC DNA]</scope>
    <source>
        <strain evidence="6">HC45</strain>
    </source>
</reference>
<name>A0A0K2SMB7_LIMPI</name>
<keyword evidence="2 3" id="KW-0472">Membrane</keyword>
<accession>A0A0K2SMB7</accession>
<dbReference type="InterPro" id="IPR000184">
    <property type="entry name" value="Bac_surfAg_D15"/>
</dbReference>
<keyword evidence="3" id="KW-0812">Transmembrane</keyword>
<dbReference type="KEGG" id="lpil:LIP_2427"/>
<dbReference type="Pfam" id="PF01103">
    <property type="entry name" value="Omp85"/>
    <property type="match status" value="1"/>
</dbReference>
<organism evidence="5 6">
    <name type="scientific">Limnochorda pilosa</name>
    <dbReference type="NCBI Taxonomy" id="1555112"/>
    <lineage>
        <taxon>Bacteria</taxon>
        <taxon>Bacillati</taxon>
        <taxon>Bacillota</taxon>
        <taxon>Limnochordia</taxon>
        <taxon>Limnochordales</taxon>
        <taxon>Limnochordaceae</taxon>
        <taxon>Limnochorda</taxon>
    </lineage>
</organism>
<gene>
    <name evidence="5" type="ORF">LIP_2427</name>
</gene>
<sequence>MDEREVAHVRRTGSAGGPRGLRLFLALWLAAILMVALGGAARAQAPVPVQPIIDADNGVLGAELFAGAGRAELFGGGGYGLFTGSFHYRAGVTLGALRHRLTMAYQDWPGSLVLGREGQTGASLRWTLNPTFGARVTLTGFQGRLWPLEAEGSQGPEVWLLSTEASYRLRLGGPWLLTPGLTSVWGRTLDSGTTFTSHLATARLRRGWTGLQVAGGTARSNGFPGCFWRLGGGGKVPLRGYPSEYRTGEWLLALSLEHRVPLPLDLRLAQLQLAFFADAGDALGPDRRWEDLNLAVGYGTGLVVATALGELHADLAWNTQGELTPAVWLSAPF</sequence>
<evidence type="ECO:0000313" key="5">
    <source>
        <dbReference type="EMBL" id="BAS28268.1"/>
    </source>
</evidence>